<keyword evidence="1" id="KW-0238">DNA-binding</keyword>
<sequence length="62" mass="7249">MKREWLIAFRKAKGLSQNDVSNAVNVSQTTYAAWELGLRRPRVDKAKKLAKIFGFDWAKFYE</sequence>
<feature type="domain" description="HTH cro/C1-type" evidence="2">
    <location>
        <begin position="6"/>
        <end position="60"/>
    </location>
</feature>
<dbReference type="PANTHER" id="PTHR46558:SF11">
    <property type="entry name" value="HTH-TYPE TRANSCRIPTIONAL REGULATOR XRE"/>
    <property type="match status" value="1"/>
</dbReference>
<dbReference type="Gene3D" id="1.10.260.40">
    <property type="entry name" value="lambda repressor-like DNA-binding domains"/>
    <property type="match status" value="1"/>
</dbReference>
<accession>A0A9D1IM00</accession>
<reference evidence="3" key="1">
    <citation type="submission" date="2020-10" db="EMBL/GenBank/DDBJ databases">
        <authorList>
            <person name="Gilroy R."/>
        </authorList>
    </citation>
    <scope>NUCLEOTIDE SEQUENCE</scope>
    <source>
        <strain evidence="3">CHK193-30670</strain>
    </source>
</reference>
<dbReference type="AlphaFoldDB" id="A0A9D1IM00"/>
<dbReference type="SMART" id="SM00530">
    <property type="entry name" value="HTH_XRE"/>
    <property type="match status" value="1"/>
</dbReference>
<evidence type="ECO:0000259" key="2">
    <source>
        <dbReference type="PROSITE" id="PS50943"/>
    </source>
</evidence>
<comment type="caution">
    <text evidence="3">The sequence shown here is derived from an EMBL/GenBank/DDBJ whole genome shotgun (WGS) entry which is preliminary data.</text>
</comment>
<evidence type="ECO:0000313" key="4">
    <source>
        <dbReference type="Proteomes" id="UP000824074"/>
    </source>
</evidence>
<dbReference type="CDD" id="cd00093">
    <property type="entry name" value="HTH_XRE"/>
    <property type="match status" value="1"/>
</dbReference>
<dbReference type="InterPro" id="IPR010982">
    <property type="entry name" value="Lambda_DNA-bd_dom_sf"/>
</dbReference>
<dbReference type="SUPFAM" id="SSF47413">
    <property type="entry name" value="lambda repressor-like DNA-binding domains"/>
    <property type="match status" value="1"/>
</dbReference>
<dbReference type="GO" id="GO:0003677">
    <property type="term" value="F:DNA binding"/>
    <property type="evidence" value="ECO:0007669"/>
    <property type="project" value="UniProtKB-KW"/>
</dbReference>
<dbReference type="PANTHER" id="PTHR46558">
    <property type="entry name" value="TRACRIPTIONAL REGULATORY PROTEIN-RELATED-RELATED"/>
    <property type="match status" value="1"/>
</dbReference>
<evidence type="ECO:0000313" key="3">
    <source>
        <dbReference type="EMBL" id="HIU39803.1"/>
    </source>
</evidence>
<dbReference type="EMBL" id="DVMT01000011">
    <property type="protein sequence ID" value="HIU39803.1"/>
    <property type="molecule type" value="Genomic_DNA"/>
</dbReference>
<evidence type="ECO:0000256" key="1">
    <source>
        <dbReference type="ARBA" id="ARBA00023125"/>
    </source>
</evidence>
<protein>
    <submittedName>
        <fullName evidence="3">Helix-turn-helix transcriptional regulator</fullName>
    </submittedName>
</protein>
<dbReference type="Pfam" id="PF01381">
    <property type="entry name" value="HTH_3"/>
    <property type="match status" value="1"/>
</dbReference>
<dbReference type="Proteomes" id="UP000824074">
    <property type="component" value="Unassembled WGS sequence"/>
</dbReference>
<dbReference type="InterPro" id="IPR001387">
    <property type="entry name" value="Cro/C1-type_HTH"/>
</dbReference>
<proteinExistence type="predicted"/>
<name>A0A9D1IM00_9FIRM</name>
<dbReference type="PROSITE" id="PS50943">
    <property type="entry name" value="HTH_CROC1"/>
    <property type="match status" value="1"/>
</dbReference>
<reference evidence="3" key="2">
    <citation type="journal article" date="2021" name="PeerJ">
        <title>Extensive microbial diversity within the chicken gut microbiome revealed by metagenomics and culture.</title>
        <authorList>
            <person name="Gilroy R."/>
            <person name="Ravi A."/>
            <person name="Getino M."/>
            <person name="Pursley I."/>
            <person name="Horton D.L."/>
            <person name="Alikhan N.F."/>
            <person name="Baker D."/>
            <person name="Gharbi K."/>
            <person name="Hall N."/>
            <person name="Watson M."/>
            <person name="Adriaenssens E.M."/>
            <person name="Foster-Nyarko E."/>
            <person name="Jarju S."/>
            <person name="Secka A."/>
            <person name="Antonio M."/>
            <person name="Oren A."/>
            <person name="Chaudhuri R.R."/>
            <person name="La Ragione R."/>
            <person name="Hildebrand F."/>
            <person name="Pallen M.J."/>
        </authorList>
    </citation>
    <scope>NUCLEOTIDE SEQUENCE</scope>
    <source>
        <strain evidence="3">CHK193-30670</strain>
    </source>
</reference>
<gene>
    <name evidence="3" type="ORF">IAB68_00675</name>
</gene>
<organism evidence="3 4">
    <name type="scientific">Candidatus Aphodocola excrementigallinarum</name>
    <dbReference type="NCBI Taxonomy" id="2840670"/>
    <lineage>
        <taxon>Bacteria</taxon>
        <taxon>Bacillati</taxon>
        <taxon>Bacillota</taxon>
        <taxon>Bacilli</taxon>
        <taxon>Candidatus Aphodocola</taxon>
    </lineage>
</organism>